<proteinExistence type="predicted"/>
<feature type="region of interest" description="Disordered" evidence="1">
    <location>
        <begin position="22"/>
        <end position="50"/>
    </location>
</feature>
<evidence type="ECO:0000256" key="1">
    <source>
        <dbReference type="SAM" id="MobiDB-lite"/>
    </source>
</evidence>
<feature type="chain" id="PRO_5037340499" evidence="2">
    <location>
        <begin position="21"/>
        <end position="426"/>
    </location>
</feature>
<keyword evidence="2" id="KW-0732">Signal</keyword>
<organism evidence="3 4">
    <name type="scientific">Romanomermis culicivorax</name>
    <name type="common">Nematode worm</name>
    <dbReference type="NCBI Taxonomy" id="13658"/>
    <lineage>
        <taxon>Eukaryota</taxon>
        <taxon>Metazoa</taxon>
        <taxon>Ecdysozoa</taxon>
        <taxon>Nematoda</taxon>
        <taxon>Enoplea</taxon>
        <taxon>Dorylaimia</taxon>
        <taxon>Mermithida</taxon>
        <taxon>Mermithoidea</taxon>
        <taxon>Mermithidae</taxon>
        <taxon>Romanomermis</taxon>
    </lineage>
</organism>
<evidence type="ECO:0000256" key="2">
    <source>
        <dbReference type="SAM" id="SignalP"/>
    </source>
</evidence>
<protein>
    <submittedName>
        <fullName evidence="4">Uncharacterized protein</fullName>
    </submittedName>
</protein>
<evidence type="ECO:0000313" key="4">
    <source>
        <dbReference type="WBParaSite" id="nRc.2.0.1.t01790-RA"/>
    </source>
</evidence>
<feature type="region of interest" description="Disordered" evidence="1">
    <location>
        <begin position="104"/>
        <end position="127"/>
    </location>
</feature>
<evidence type="ECO:0000313" key="3">
    <source>
        <dbReference type="Proteomes" id="UP000887565"/>
    </source>
</evidence>
<reference evidence="4" key="1">
    <citation type="submission" date="2022-11" db="UniProtKB">
        <authorList>
            <consortium name="WormBaseParasite"/>
        </authorList>
    </citation>
    <scope>IDENTIFICATION</scope>
</reference>
<feature type="signal peptide" evidence="2">
    <location>
        <begin position="1"/>
        <end position="20"/>
    </location>
</feature>
<name>A0A915HK11_ROMCU</name>
<dbReference type="Proteomes" id="UP000887565">
    <property type="component" value="Unplaced"/>
</dbReference>
<dbReference type="WBParaSite" id="nRc.2.0.1.t01790-RA">
    <property type="protein sequence ID" value="nRc.2.0.1.t01790-RA"/>
    <property type="gene ID" value="nRc.2.0.1.g01790"/>
</dbReference>
<feature type="region of interest" description="Disordered" evidence="1">
    <location>
        <begin position="342"/>
        <end position="370"/>
    </location>
</feature>
<keyword evidence="3" id="KW-1185">Reference proteome</keyword>
<sequence>MKCTIIICTVILCILHLSDAGRKKSRPEKSPPRVESWENDGEESSSDDDFSAELKDLFNKGRRRAHRYWQRWNKKFGGDDDDQNDDDRYLGKNRRYGGRRILKKWKSGDGDENDDDDRRSGKSRQYGGRRIMKGGRKFLRGLQDKFSSFGKQISGQGVKDQCPAWSDWEESECLWPGKGSPNLPEACHVTNFTNALPEPIVQYYTSKGAEILDNIQRVFNQRGLTQPCGRCSPKVACRQRQYVHKESQCMPVEFAFVNQNDDCDSKKVCEISAVNGNCPAPLPQENFVKYNSMVAKHYGLSATQGPFNFDGTRLGVSMGSRAEDLGSSLKRFLQDIDRKFKSLDDDQSEDQDDIQIGDQPGDVPEGDDQTSPYSYEIPLWHCIKDSSGEKCLCCCGDYFPDIATGQCIRIENGNRYPPLDFGYSSS</sequence>
<feature type="compositionally biased region" description="Acidic residues" evidence="1">
    <location>
        <begin position="345"/>
        <end position="355"/>
    </location>
</feature>
<accession>A0A915HK11</accession>
<feature type="compositionally biased region" description="Basic and acidic residues" evidence="1">
    <location>
        <begin position="22"/>
        <end position="36"/>
    </location>
</feature>
<dbReference type="AlphaFoldDB" id="A0A915HK11"/>
<feature type="compositionally biased region" description="Acidic residues" evidence="1">
    <location>
        <begin position="37"/>
        <end position="50"/>
    </location>
</feature>